<proteinExistence type="predicted"/>
<reference evidence="1 2" key="1">
    <citation type="journal article" date="2017" name="Int. J. Syst. Evol. Microbiol.">
        <title>Ramlibacter alkalitolerans sp. nov., alkali-tolerant bacterium isolated from soil of ginseng.</title>
        <authorList>
            <person name="Lee D.H."/>
            <person name="Cha C.J."/>
        </authorList>
    </citation>
    <scope>NUCLEOTIDE SEQUENCE [LARGE SCALE GENOMIC DNA]</scope>
    <source>
        <strain evidence="1 2">KACC 19305</strain>
    </source>
</reference>
<organism evidence="1 2">
    <name type="scientific">Ramlibacter alkalitolerans</name>
    <dbReference type="NCBI Taxonomy" id="2039631"/>
    <lineage>
        <taxon>Bacteria</taxon>
        <taxon>Pseudomonadati</taxon>
        <taxon>Pseudomonadota</taxon>
        <taxon>Betaproteobacteria</taxon>
        <taxon>Burkholderiales</taxon>
        <taxon>Comamonadaceae</taxon>
        <taxon>Ramlibacter</taxon>
    </lineage>
</organism>
<accession>A0ABS1JQY7</accession>
<evidence type="ECO:0000313" key="2">
    <source>
        <dbReference type="Proteomes" id="UP000622707"/>
    </source>
</evidence>
<sequence length="154" mass="16798">MLAALVASGLLLVQAGALPFWVWAVVAALAIGTRLLAHVDRYRDELFLSEEGVSRQHGSRLRKTSTESVRWDELVKVEVLTNETGAGRKDLLLLLYGTQGSGVAVPGSVAKSHALVPALERRLPGFRTDAFAQAERSTERRSWTLWERAGAPPP</sequence>
<keyword evidence="2" id="KW-1185">Reference proteome</keyword>
<evidence type="ECO:0000313" key="1">
    <source>
        <dbReference type="EMBL" id="MBL0426653.1"/>
    </source>
</evidence>
<protein>
    <recommendedName>
        <fullName evidence="3">PH domain-containing protein</fullName>
    </recommendedName>
</protein>
<comment type="caution">
    <text evidence="1">The sequence shown here is derived from an EMBL/GenBank/DDBJ whole genome shotgun (WGS) entry which is preliminary data.</text>
</comment>
<dbReference type="RefSeq" id="WP_201690872.1">
    <property type="nucleotide sequence ID" value="NZ_JAEQND010000008.1"/>
</dbReference>
<evidence type="ECO:0008006" key="3">
    <source>
        <dbReference type="Google" id="ProtNLM"/>
    </source>
</evidence>
<gene>
    <name evidence="1" type="ORF">JI746_16180</name>
</gene>
<name>A0ABS1JQY7_9BURK</name>
<dbReference type="Proteomes" id="UP000622707">
    <property type="component" value="Unassembled WGS sequence"/>
</dbReference>
<dbReference type="EMBL" id="JAEQND010000008">
    <property type="protein sequence ID" value="MBL0426653.1"/>
    <property type="molecule type" value="Genomic_DNA"/>
</dbReference>